<name>Q70BL5_PARLI</name>
<dbReference type="Pfam" id="PF01410">
    <property type="entry name" value="COLFI"/>
    <property type="match status" value="1"/>
</dbReference>
<dbReference type="GO" id="GO:0031012">
    <property type="term" value="C:extracellular matrix"/>
    <property type="evidence" value="ECO:0007669"/>
    <property type="project" value="TreeGrafter"/>
</dbReference>
<feature type="compositionally biased region" description="Gly residues" evidence="8">
    <location>
        <begin position="2293"/>
        <end position="2302"/>
    </location>
</feature>
<dbReference type="SMART" id="SM00214">
    <property type="entry name" value="VWC"/>
    <property type="match status" value="1"/>
</dbReference>
<evidence type="ECO:0000313" key="12">
    <source>
        <dbReference type="EMBL" id="CAE53096.1"/>
    </source>
</evidence>
<keyword evidence="7" id="KW-0379">Hydroxylation</keyword>
<feature type="region of interest" description="Disordered" evidence="8">
    <location>
        <begin position="1521"/>
        <end position="1628"/>
    </location>
</feature>
<reference evidence="12" key="1">
    <citation type="journal article" date="2004" name="J. Biol. Chem.">
        <title>Distinct maturations of N-propeptide domains in fibrillar procollagen molecules involved in the formation of heterotypic fibrils in adult sea urchin collagenous tissues.</title>
        <authorList>
            <person name="Cluzel C."/>
            <person name="Lethias C."/>
            <person name="Garrone R."/>
            <person name="Exposito J.Y."/>
        </authorList>
    </citation>
    <scope>NUCLEOTIDE SEQUENCE</scope>
</reference>
<feature type="compositionally biased region" description="Low complexity" evidence="8">
    <location>
        <begin position="2004"/>
        <end position="2016"/>
    </location>
</feature>
<evidence type="ECO:0000256" key="5">
    <source>
        <dbReference type="ARBA" id="ARBA00023119"/>
    </source>
</evidence>
<feature type="compositionally biased region" description="Low complexity" evidence="8">
    <location>
        <begin position="2303"/>
        <end position="2322"/>
    </location>
</feature>
<dbReference type="Pfam" id="PF23334">
    <property type="entry name" value="VWC2L_2nd"/>
    <property type="match status" value="1"/>
</dbReference>
<dbReference type="PROSITE" id="PS50184">
    <property type="entry name" value="VWFC_2"/>
    <property type="match status" value="1"/>
</dbReference>
<accession>Q70BL5</accession>
<comment type="subcellular location">
    <subcellularLocation>
        <location evidence="1">Secreted</location>
    </subcellularLocation>
</comment>
<dbReference type="Gene3D" id="6.20.200.20">
    <property type="match status" value="1"/>
</dbReference>
<dbReference type="PANTHER" id="PTHR24023:SF1082">
    <property type="entry name" value="COLLAGEN TRIPLE HELIX REPEAT"/>
    <property type="match status" value="1"/>
</dbReference>
<feature type="compositionally biased region" description="Gly residues" evidence="8">
    <location>
        <begin position="2110"/>
        <end position="2128"/>
    </location>
</feature>
<evidence type="ECO:0000256" key="4">
    <source>
        <dbReference type="ARBA" id="ARBA00022837"/>
    </source>
</evidence>
<feature type="compositionally biased region" description="Pro residues" evidence="8">
    <location>
        <begin position="2517"/>
        <end position="2526"/>
    </location>
</feature>
<gene>
    <name evidence="12" type="primary">coll5alpha</name>
</gene>
<feature type="compositionally biased region" description="Gly residues" evidence="8">
    <location>
        <begin position="1582"/>
        <end position="1603"/>
    </location>
</feature>
<evidence type="ECO:0000259" key="10">
    <source>
        <dbReference type="PROSITE" id="PS50184"/>
    </source>
</evidence>
<feature type="compositionally biased region" description="Polar residues" evidence="8">
    <location>
        <begin position="2539"/>
        <end position="2550"/>
    </location>
</feature>
<dbReference type="PROSITE" id="PS51461">
    <property type="entry name" value="NC1_FIB"/>
    <property type="match status" value="1"/>
</dbReference>
<feature type="region of interest" description="Disordered" evidence="8">
    <location>
        <begin position="1788"/>
        <end position="2550"/>
    </location>
</feature>
<organism evidence="12">
    <name type="scientific">Paracentrotus lividus</name>
    <name type="common">Common sea urchin</name>
    <dbReference type="NCBI Taxonomy" id="7656"/>
    <lineage>
        <taxon>Eukaryota</taxon>
        <taxon>Metazoa</taxon>
        <taxon>Echinodermata</taxon>
        <taxon>Eleutherozoa</taxon>
        <taxon>Echinozoa</taxon>
        <taxon>Echinoidea</taxon>
        <taxon>Euechinoidea</taxon>
        <taxon>Echinacea</taxon>
        <taxon>Camarodonta</taxon>
        <taxon>Echinidea</taxon>
        <taxon>Echinidae</taxon>
        <taxon>Paracentrotus</taxon>
    </lineage>
</organism>
<feature type="domain" description="Fibrillar collagen NC1" evidence="11">
    <location>
        <begin position="2567"/>
        <end position="2795"/>
    </location>
</feature>
<feature type="region of interest" description="Disordered" evidence="8">
    <location>
        <begin position="1409"/>
        <end position="1506"/>
    </location>
</feature>
<evidence type="ECO:0000256" key="2">
    <source>
        <dbReference type="ARBA" id="ARBA00022525"/>
    </source>
</evidence>
<feature type="chain" id="PRO_5004283367" evidence="9">
    <location>
        <begin position="32"/>
        <end position="2795"/>
    </location>
</feature>
<dbReference type="InterPro" id="IPR008160">
    <property type="entry name" value="Collagen"/>
</dbReference>
<feature type="compositionally biased region" description="Low complexity" evidence="8">
    <location>
        <begin position="1851"/>
        <end position="1875"/>
    </location>
</feature>
<feature type="compositionally biased region" description="Low complexity" evidence="8">
    <location>
        <begin position="1916"/>
        <end position="1941"/>
    </location>
</feature>
<evidence type="ECO:0000256" key="6">
    <source>
        <dbReference type="ARBA" id="ARBA00023180"/>
    </source>
</evidence>
<dbReference type="SUPFAM" id="SSF57603">
    <property type="entry name" value="FnI-like domain"/>
    <property type="match status" value="1"/>
</dbReference>
<feature type="region of interest" description="Disordered" evidence="8">
    <location>
        <begin position="1656"/>
        <end position="1701"/>
    </location>
</feature>
<feature type="compositionally biased region" description="Low complexity" evidence="8">
    <location>
        <begin position="1526"/>
        <end position="1557"/>
    </location>
</feature>
<feature type="signal peptide" evidence="9">
    <location>
        <begin position="1"/>
        <end position="31"/>
    </location>
</feature>
<feature type="compositionally biased region" description="Low complexity" evidence="8">
    <location>
        <begin position="2057"/>
        <end position="2067"/>
    </location>
</feature>
<feature type="compositionally biased region" description="Gly residues" evidence="8">
    <location>
        <begin position="1906"/>
        <end position="1915"/>
    </location>
</feature>
<dbReference type="GO" id="GO:0046872">
    <property type="term" value="F:metal ion binding"/>
    <property type="evidence" value="ECO:0007669"/>
    <property type="project" value="UniProtKB-KW"/>
</dbReference>
<dbReference type="PANTHER" id="PTHR24023">
    <property type="entry name" value="COLLAGEN ALPHA"/>
    <property type="match status" value="1"/>
</dbReference>
<dbReference type="GO" id="GO:0005581">
    <property type="term" value="C:collagen trimer"/>
    <property type="evidence" value="ECO:0007669"/>
    <property type="project" value="UniProtKB-KW"/>
</dbReference>
<dbReference type="Pfam" id="PF01391">
    <property type="entry name" value="Collagen"/>
    <property type="match status" value="3"/>
</dbReference>
<keyword evidence="9" id="KW-0732">Signal</keyword>
<feature type="compositionally biased region" description="Pro residues" evidence="8">
    <location>
        <begin position="1480"/>
        <end position="1489"/>
    </location>
</feature>
<feature type="compositionally biased region" description="Gly residues" evidence="8">
    <location>
        <begin position="2428"/>
        <end position="2437"/>
    </location>
</feature>
<protein>
    <submittedName>
        <fullName evidence="12">Alpha-5 collagen</fullName>
    </submittedName>
</protein>
<feature type="compositionally biased region" description="Gly residues" evidence="8">
    <location>
        <begin position="2023"/>
        <end position="2032"/>
    </location>
</feature>
<keyword evidence="6" id="KW-0325">Glycoprotein</keyword>
<feature type="compositionally biased region" description="Gly residues" evidence="8">
    <location>
        <begin position="2068"/>
        <end position="2077"/>
    </location>
</feature>
<dbReference type="InterPro" id="IPR050149">
    <property type="entry name" value="Collagen_superfamily"/>
</dbReference>
<feature type="compositionally biased region" description="Gly residues" evidence="8">
    <location>
        <begin position="1825"/>
        <end position="1834"/>
    </location>
</feature>
<feature type="compositionally biased region" description="Gly residues" evidence="8">
    <location>
        <begin position="2047"/>
        <end position="2056"/>
    </location>
</feature>
<evidence type="ECO:0000256" key="8">
    <source>
        <dbReference type="SAM" id="MobiDB-lite"/>
    </source>
</evidence>
<proteinExistence type="evidence at transcript level"/>
<evidence type="ECO:0000256" key="7">
    <source>
        <dbReference type="ARBA" id="ARBA00023278"/>
    </source>
</evidence>
<evidence type="ECO:0000256" key="1">
    <source>
        <dbReference type="ARBA" id="ARBA00004613"/>
    </source>
</evidence>
<evidence type="ECO:0000256" key="9">
    <source>
        <dbReference type="SAM" id="SignalP"/>
    </source>
</evidence>
<dbReference type="GO" id="GO:0005201">
    <property type="term" value="F:extracellular matrix structural constituent"/>
    <property type="evidence" value="ECO:0007669"/>
    <property type="project" value="InterPro"/>
</dbReference>
<dbReference type="InterPro" id="IPR000885">
    <property type="entry name" value="Fib_collagen_C"/>
</dbReference>
<feature type="compositionally biased region" description="Low complexity" evidence="8">
    <location>
        <begin position="2438"/>
        <end position="2451"/>
    </location>
</feature>
<sequence>MYSFVDQLSQHRRKLLLILVALATSAVICQGQDSSFSLSISSGEPLLPCVYRGIPYLHGEEWKVDECTTCNCDNATTTCVIESCQPAFCAEPIKPDGECCFLCPYNVRVRRVTPEITSSGTISEGGDNSLVVDVPIKFQEQQDTTGVVGEGLWRLSMWASENNDGRGPRFGYQRNVIDETQMAQYYKKKEPFGFRDVEFSFNDPMAECSDMAYICARIDRGDNPVTKGNLGYEFSGWPDENAQIGCTGAPECKGIIAEDMDWTLEPLETVFQGQQTSVSIDNNVVFRQGNPTLAGSGLWGMGVYGARNLLGTGDKFGYVSQTLSRPQQSITLEAESSLDVMDAVTDFEIGSIGCNDYGYVCVEFTGGESPNPNFFFRKAGAIDSSRAANTLVKCKEQECLANLWAESFDWSLTPTGRVLPGQESAISLDSTVIFEQDNRAVEGQGLWRQGIYGSRNADGSVEKFNYKTQTLDRTQEAIPLDEDSSLEVPGAVTEFEIGTVGCNDFGYVCVEFTGGDDPEPLYYFRVVGSQTDRPEDNTLTLCKEQECLAKAIFTDLTADLGDQVIVENKNNPLTVDLTGITHNDSTNVVGEELWMVGAYASMSPEGTGTKTGYIEQILGPDGAATDLNDDENLPMDGTDFEFDMTGIRCAEAPYICFDLKKNPRASVSFIFEARPDESVTTTCIDMRERCKGAVATDVEWEAEVGDAPFGQPSPLTIDADVLFDPDSPDVTGDGLWQLGVFAAKMPDGSGPRRDEVTQTLDPYNQALPLEEGGPLEFGKIDVPFPIDDLGCDDYRWLCIEFKKGEGPNPDFGFATESGEDSIISCKEQKCRGVEIDSLTSSPTDVLTDLMLREGNSDNPLTYNSVATTTDESGTVRGVELWTLSQWGSENANGDGPQNNFQEQVLSDYFAALPVMNSGDNLDFVPLVTNFDMTGLKCPQVKYICNEVNRDPGSQPEFQFTGVPDESVLRSCFEVPDDACKGVIFDDLDWDMEPMGPVKADEPDNVLFNVDLSTLPDSGSADGDGLWRIGVFGSQNVDGAGPRLGYMRQILDRAESSTPAAGSGEPLQLKNLATEFDLSQIGCDSEYRFLCLEFSKGLRANPDFEFEVQGGGDVIISCKEQPCRRPVIVTDVETDLLGNGRVNEGTRNNRILYDMTAIADPSSGKAEGRDLWEMTTFGSTFPDGRGTRYKPETAYTFTQYQKDRPASPGEDIRYGAVDTNFDMTGLTCNEIRYFCSELRKGEYASPDFQFIAKPDEDVLVDCFELNCEGVVIDNTRLNLNSDDELEDGPNELNFDFRVDSNPNAGDAEGDNLWRLETFTSNSDDGSGRRDILKQQTLDPNEASTDLGAGNSMVFRNLNAQVVDSADVMCEEPFYICAELTKHESSAPDFQMTGSREDSLISCKLIKCKKAEPPPVQGRPGPKGDKGDPFEIPPGMVGPPGRPGLPGTPGYRGRRGPTGHGGVPGNRGEDGRDGNPGGRGRPGPPGPPGPPGEVAAAAQTSKGPSWSAAAFPYMRGSMAQGPPGMPGYAGTRGSRGAAGMRGPSGPSGPTGIIGKPGPRGTRGEDGPDGDNGKNGSPGQIGFPGEPGRGGSAGAPGRPGGFGHKGWTGMFGRKGARGEKGTGGARGEDGVNGMVGAIGNAGARGMPGSTGQTGSKGIVGERGETGEEGDQGNVGNTGPMGTPGAVGLTGAKGHVGESGTQGPTGTVGLLGETGKRGAHGLAGAPGIPGVNGDSGRYGDAGSQGDIGMPGQPGAPGVQGPTGIEGIDGERGNTGLQGFIGAAGNRGPAGARGGVGLMGAPGPVGSQGEEGEQGLTGSTGPRGLAGAAGPSGGPGLLGANGVKGQMGDAGEAGSTGAPGEAGTRGTPGTPGTPGSTGENGIPGEDGLSGSDGKTGPTGSQGKDGPPGQTGERGGTGPPGQQGAPGLQGEQGFSGSRGAPGAPGSRGEAGEEGEPGPAGQVGLPGPNGRRGDDGDQGLGGTPGTQGPPGMDGNTGLRGSRGDRGPPGPTGTMGVTGEVGEQGLRGASGLQGPGGLVGERGIDGRAGRQGEVGLTGGSGVMGPPGLRGLQGPPGLRGGVGPTGSMGEDGDIGVSGQQGETGRTGERGSQGPPGPTGPSGMGGDNGETGGPGLNGADGAKGQRGQLGEKGTSGPRGIPGNPGPGGAPGDRGPAGNAGEKGEAGPSGVQGRVGRSGPVGLPGARGSRGESGIEGSTGPMGSPGMNGPTGPRGEQGPPGNSGPNGKTGDAGQQGSRGPIGNPGLMGERGMVGLQGPRGAAGETGRDGNMGPRGPVGSAGTPGTLGPGGIAGLTGPPGAAGSPGRPGSEGAEGIAGGDGERGDDGSKGPPGPQGARGLSGGNGRDGKDGKSGPKGLKGSRGDTGARGSDGVPGISGPRGSIGAVGAQGDRGHRGKTGQQGPVGIAGDDGKNGPVGPSGPAGPGGETGSSGPSGHKGENGMPGAPGAGGKAGETGPRGESGSDGVRGMPGNNGANGKNGKEGPRGPPGLRGAYGTRGDRGELGVAGQPGPPGPPGPPGEVQSMGYAYQPPAQQSKGPSQYSHYYRDEIPKTVEELDRTKFEMYLIKFELQIQSMYAPIGSKEQPVRSCEDLFKCFPDAPDGDYWIDSNEGSIKDAYLVQCVKHGEDGSAETCIRPRSDTVSRAPWYQGNSGHRYISEMNGLEKFTYDASEVQVTFLRLLSNKAHQNVTYHCKNSVAVLDGQSGTTEQALRLMTTSDVELSPDAPSQRQYEVIGDDECRVRNGEWHQTVINYSTRRNTRLPIVDVAPSDIGREDQEFGITLGPVCFS</sequence>
<keyword evidence="2" id="KW-0964">Secreted</keyword>
<dbReference type="GO" id="GO:0005615">
    <property type="term" value="C:extracellular space"/>
    <property type="evidence" value="ECO:0007669"/>
    <property type="project" value="TreeGrafter"/>
</dbReference>
<dbReference type="SMART" id="SM00038">
    <property type="entry name" value="COLFI"/>
    <property type="match status" value="1"/>
</dbReference>
<dbReference type="FunFam" id="2.60.120.1000:FF:000007">
    <property type="entry name" value="Collagen type V alpha 3 chain"/>
    <property type="match status" value="1"/>
</dbReference>
<dbReference type="PROSITE" id="PS01208">
    <property type="entry name" value="VWFC_1"/>
    <property type="match status" value="1"/>
</dbReference>
<feature type="compositionally biased region" description="Gly residues" evidence="8">
    <location>
        <begin position="2452"/>
        <end position="2461"/>
    </location>
</feature>
<keyword evidence="3" id="KW-0479">Metal-binding</keyword>
<evidence type="ECO:0000256" key="3">
    <source>
        <dbReference type="ARBA" id="ARBA00022723"/>
    </source>
</evidence>
<feature type="domain" description="VWFC" evidence="10">
    <location>
        <begin position="47"/>
        <end position="104"/>
    </location>
</feature>
<dbReference type="Gene3D" id="2.60.120.1000">
    <property type="match status" value="1"/>
</dbReference>
<dbReference type="EMBL" id="AJ601384">
    <property type="protein sequence ID" value="CAE53096.1"/>
    <property type="molecule type" value="mRNA"/>
</dbReference>
<keyword evidence="4" id="KW-0106">Calcium</keyword>
<feature type="compositionally biased region" description="Low complexity" evidence="8">
    <location>
        <begin position="1950"/>
        <end position="1962"/>
    </location>
</feature>
<keyword evidence="5 12" id="KW-0176">Collagen</keyword>
<evidence type="ECO:0000259" key="11">
    <source>
        <dbReference type="PROSITE" id="PS51461"/>
    </source>
</evidence>
<dbReference type="InterPro" id="IPR001007">
    <property type="entry name" value="VWF_dom"/>
</dbReference>